<dbReference type="InterPro" id="IPR036388">
    <property type="entry name" value="WH-like_DNA-bd_sf"/>
</dbReference>
<accession>A0ABX6RMM0</accession>
<dbReference type="Gene3D" id="1.10.10.10">
    <property type="entry name" value="Winged helix-like DNA-binding domain superfamily/Winged helix DNA-binding domain"/>
    <property type="match status" value="1"/>
</dbReference>
<proteinExistence type="predicted"/>
<dbReference type="Pfam" id="PF00665">
    <property type="entry name" value="rve"/>
    <property type="match status" value="1"/>
</dbReference>
<sequence>MARPSPYPAELRERAVRMVAEIRPNYPTEWAAMKAVAAKLGIGAAETVRTWVRKAQVDAGHRPGVPSEEVAEIKRLKAENAELRRANEILRAASGFLRGRARPAVEALVAFIDEHRQVFGVEPICRILTSHGLKIATSTYYAARKRAPSARSVRDAELKTQISRVHADNFSVYGVRKVWRQLHREGIPVARCTVARLMRDLGLQGVRRGRGIRTTVRDDGHDRADDLLERDFTALRPNERWVADFTYVATWSGIVYVAFVVDVFSRAIVGWSAATSKRAKLVLDALDMALWRRDRAGNPAGPGLIHHSDAGSQYTSFAFTAHLLEAGIDASIGTVGDALDNALMESQIGLYKTELIKPRKPWHGLPDVELATAEWVDWFNNQRLHTAIGSIPPHEHETNYYAQHQPQPAAGANA</sequence>
<dbReference type="InterPro" id="IPR001584">
    <property type="entry name" value="Integrase_cat-core"/>
</dbReference>
<dbReference type="Pfam" id="PF13333">
    <property type="entry name" value="rve_2"/>
    <property type="match status" value="1"/>
</dbReference>
<dbReference type="SUPFAM" id="SSF46689">
    <property type="entry name" value="Homeodomain-like"/>
    <property type="match status" value="1"/>
</dbReference>
<dbReference type="InterPro" id="IPR036397">
    <property type="entry name" value="RNaseH_sf"/>
</dbReference>
<evidence type="ECO:0000313" key="4">
    <source>
        <dbReference type="Proteomes" id="UP000515764"/>
    </source>
</evidence>
<evidence type="ECO:0000313" key="3">
    <source>
        <dbReference type="EMBL" id="QNE81907.1"/>
    </source>
</evidence>
<dbReference type="InterPro" id="IPR050900">
    <property type="entry name" value="Transposase_IS3/IS150/IS904"/>
</dbReference>
<feature type="domain" description="Integrase catalytic" evidence="2">
    <location>
        <begin position="233"/>
        <end position="400"/>
    </location>
</feature>
<dbReference type="PROSITE" id="PS50994">
    <property type="entry name" value="INTEGRASE"/>
    <property type="match status" value="1"/>
</dbReference>
<dbReference type="NCBIfam" id="NF033516">
    <property type="entry name" value="transpos_IS3"/>
    <property type="match status" value="1"/>
</dbReference>
<evidence type="ECO:0000259" key="2">
    <source>
        <dbReference type="PROSITE" id="PS50994"/>
    </source>
</evidence>
<name>A0ABX6RMM0_9ACTN</name>
<evidence type="ECO:0000256" key="1">
    <source>
        <dbReference type="ARBA" id="ARBA00002286"/>
    </source>
</evidence>
<dbReference type="PANTHER" id="PTHR46889:SF4">
    <property type="entry name" value="TRANSPOSASE INSO FOR INSERTION SEQUENCE ELEMENT IS911B-RELATED"/>
    <property type="match status" value="1"/>
</dbReference>
<dbReference type="Proteomes" id="UP000515764">
    <property type="component" value="Chromosome"/>
</dbReference>
<keyword evidence="4" id="KW-1185">Reference proteome</keyword>
<dbReference type="InterPro" id="IPR009057">
    <property type="entry name" value="Homeodomain-like_sf"/>
</dbReference>
<gene>
    <name evidence="3" type="ORF">F0345_12920</name>
</gene>
<dbReference type="RefSeq" id="WP_115069480.1">
    <property type="nucleotide sequence ID" value="NZ_CP045704.1"/>
</dbReference>
<dbReference type="InterPro" id="IPR025948">
    <property type="entry name" value="HTH-like_dom"/>
</dbReference>
<dbReference type="Pfam" id="PF13276">
    <property type="entry name" value="HTH_21"/>
    <property type="match status" value="1"/>
</dbReference>
<dbReference type="Gene3D" id="3.30.420.10">
    <property type="entry name" value="Ribonuclease H-like superfamily/Ribonuclease H"/>
    <property type="match status" value="1"/>
</dbReference>
<dbReference type="EMBL" id="CP045704">
    <property type="protein sequence ID" value="QNE81907.1"/>
    <property type="molecule type" value="Genomic_DNA"/>
</dbReference>
<dbReference type="InterPro" id="IPR048020">
    <property type="entry name" value="Transpos_IS3"/>
</dbReference>
<dbReference type="InterPro" id="IPR012337">
    <property type="entry name" value="RNaseH-like_sf"/>
</dbReference>
<dbReference type="SUPFAM" id="SSF53098">
    <property type="entry name" value="Ribonuclease H-like"/>
    <property type="match status" value="1"/>
</dbReference>
<comment type="function">
    <text evidence="1">Involved in the transposition of the insertion sequence.</text>
</comment>
<organism evidence="3 4">
    <name type="scientific">Streptomyces rutgersensis</name>
    <dbReference type="NCBI Taxonomy" id="53451"/>
    <lineage>
        <taxon>Bacteria</taxon>
        <taxon>Bacillati</taxon>
        <taxon>Actinomycetota</taxon>
        <taxon>Actinomycetes</taxon>
        <taxon>Kitasatosporales</taxon>
        <taxon>Streptomycetaceae</taxon>
        <taxon>Streptomyces</taxon>
        <taxon>Streptomyces diastaticus group</taxon>
    </lineage>
</organism>
<protein>
    <submittedName>
        <fullName evidence="3">IS3 family transposase</fullName>
    </submittedName>
</protein>
<reference evidence="4" key="1">
    <citation type="submission" date="2019-10" db="EMBL/GenBank/DDBJ databases">
        <title>Antimicrobial potential of Antarctic Bacteria.</title>
        <authorList>
            <person name="Benaud N."/>
            <person name="Edwards R.J."/>
            <person name="Ferrari B.C."/>
        </authorList>
    </citation>
    <scope>NUCLEOTIDE SEQUENCE [LARGE SCALE GENOMIC DNA]</scope>
    <source>
        <strain evidence="4">NBH77</strain>
    </source>
</reference>
<dbReference type="PANTHER" id="PTHR46889">
    <property type="entry name" value="TRANSPOSASE INSF FOR INSERTION SEQUENCE IS3B-RELATED"/>
    <property type="match status" value="1"/>
</dbReference>